<organism evidence="1 2">
    <name type="scientific">Datura stramonium</name>
    <name type="common">Jimsonweed</name>
    <name type="synonym">Common thornapple</name>
    <dbReference type="NCBI Taxonomy" id="4076"/>
    <lineage>
        <taxon>Eukaryota</taxon>
        <taxon>Viridiplantae</taxon>
        <taxon>Streptophyta</taxon>
        <taxon>Embryophyta</taxon>
        <taxon>Tracheophyta</taxon>
        <taxon>Spermatophyta</taxon>
        <taxon>Magnoliopsida</taxon>
        <taxon>eudicotyledons</taxon>
        <taxon>Gunneridae</taxon>
        <taxon>Pentapetalae</taxon>
        <taxon>asterids</taxon>
        <taxon>lamiids</taxon>
        <taxon>Solanales</taxon>
        <taxon>Solanaceae</taxon>
        <taxon>Solanoideae</taxon>
        <taxon>Datureae</taxon>
        <taxon>Datura</taxon>
    </lineage>
</organism>
<dbReference type="Proteomes" id="UP000823775">
    <property type="component" value="Unassembled WGS sequence"/>
</dbReference>
<keyword evidence="2" id="KW-1185">Reference proteome</keyword>
<name>A0ABS8VCP7_DATST</name>
<feature type="non-terminal residue" evidence="1">
    <location>
        <position position="52"/>
    </location>
</feature>
<dbReference type="EMBL" id="JACEIK010004163">
    <property type="protein sequence ID" value="MCD9644479.1"/>
    <property type="molecule type" value="Genomic_DNA"/>
</dbReference>
<gene>
    <name evidence="1" type="ORF">HAX54_032697</name>
</gene>
<sequence>ESKGRAKDSNVGKMSHAVPIKIDNSVKEVGETPDTLAVYATSEQQEQGHEEE</sequence>
<reference evidence="1 2" key="1">
    <citation type="journal article" date="2021" name="BMC Genomics">
        <title>Datura genome reveals duplications of psychoactive alkaloid biosynthetic genes and high mutation rate following tissue culture.</title>
        <authorList>
            <person name="Rajewski A."/>
            <person name="Carter-House D."/>
            <person name="Stajich J."/>
            <person name="Litt A."/>
        </authorList>
    </citation>
    <scope>NUCLEOTIDE SEQUENCE [LARGE SCALE GENOMIC DNA]</scope>
    <source>
        <strain evidence="1">AR-01</strain>
    </source>
</reference>
<proteinExistence type="predicted"/>
<feature type="non-terminal residue" evidence="1">
    <location>
        <position position="1"/>
    </location>
</feature>
<comment type="caution">
    <text evidence="1">The sequence shown here is derived from an EMBL/GenBank/DDBJ whole genome shotgun (WGS) entry which is preliminary data.</text>
</comment>
<evidence type="ECO:0000313" key="2">
    <source>
        <dbReference type="Proteomes" id="UP000823775"/>
    </source>
</evidence>
<accession>A0ABS8VCP7</accession>
<evidence type="ECO:0000313" key="1">
    <source>
        <dbReference type="EMBL" id="MCD9644479.1"/>
    </source>
</evidence>
<protein>
    <submittedName>
        <fullName evidence="1">Uncharacterized protein</fullName>
    </submittedName>
</protein>